<comment type="caution">
    <text evidence="2">The sequence shown here is derived from an EMBL/GenBank/DDBJ whole genome shotgun (WGS) entry which is preliminary data.</text>
</comment>
<evidence type="ECO:0000259" key="1">
    <source>
        <dbReference type="Pfam" id="PF14452"/>
    </source>
</evidence>
<feature type="domain" description="Multi-ubiquitin" evidence="1">
    <location>
        <begin position="7"/>
        <end position="57"/>
    </location>
</feature>
<protein>
    <recommendedName>
        <fullName evidence="1">Multi-ubiquitin domain-containing protein</fullName>
    </recommendedName>
</protein>
<gene>
    <name evidence="2" type="ORF">ACD_71C00222G0011</name>
</gene>
<dbReference type="AlphaFoldDB" id="K1Z3R7"/>
<dbReference type="InterPro" id="IPR027802">
    <property type="entry name" value="Multi-ubiquitin_dom"/>
</dbReference>
<organism evidence="2">
    <name type="scientific">uncultured bacterium</name>
    <name type="common">gcode 4</name>
    <dbReference type="NCBI Taxonomy" id="1234023"/>
    <lineage>
        <taxon>Bacteria</taxon>
        <taxon>environmental samples</taxon>
    </lineage>
</organism>
<accession>K1Z3R7</accession>
<dbReference type="EMBL" id="AMFJ01028953">
    <property type="protein sequence ID" value="EKD44152.1"/>
    <property type="molecule type" value="Genomic_DNA"/>
</dbReference>
<reference evidence="2" key="1">
    <citation type="journal article" date="2012" name="Science">
        <title>Fermentation, hydrogen, and sulfur metabolism in multiple uncultivated bacterial phyla.</title>
        <authorList>
            <person name="Wrighton K.C."/>
            <person name="Thomas B.C."/>
            <person name="Sharon I."/>
            <person name="Miller C.S."/>
            <person name="Castelle C.J."/>
            <person name="VerBerkmoes N.C."/>
            <person name="Wilkins M.J."/>
            <person name="Hettich R.L."/>
            <person name="Lipton M.S."/>
            <person name="Williams K.H."/>
            <person name="Long P.E."/>
            <person name="Banfield J.F."/>
        </authorList>
    </citation>
    <scope>NUCLEOTIDE SEQUENCE [LARGE SCALE GENOMIC DNA]</scope>
</reference>
<sequence length="81" mass="9151">MAKKKLQIIINGQSIEWDNEKISFEEVVKIAFPSVKDSEIVLYTVTYHDGPKQNPKGNISSWGKIHTGDQMFFTCTSTSQS</sequence>
<dbReference type="Pfam" id="PF14452">
    <property type="entry name" value="Multi_ubiq"/>
    <property type="match status" value="1"/>
</dbReference>
<proteinExistence type="predicted"/>
<name>K1Z3R7_9BACT</name>
<evidence type="ECO:0000313" key="2">
    <source>
        <dbReference type="EMBL" id="EKD44152.1"/>
    </source>
</evidence>